<dbReference type="PROSITE" id="PS51885">
    <property type="entry name" value="NEPRILYSIN"/>
    <property type="match status" value="1"/>
</dbReference>
<protein>
    <submittedName>
        <fullName evidence="4">Peptidase M13 C-terminal domain-containing protein</fullName>
    </submittedName>
</protein>
<dbReference type="InterPro" id="IPR018497">
    <property type="entry name" value="Peptidase_M13_C"/>
</dbReference>
<dbReference type="GO" id="GO:0004222">
    <property type="term" value="F:metalloendopeptidase activity"/>
    <property type="evidence" value="ECO:0007669"/>
    <property type="project" value="InterPro"/>
</dbReference>
<dbReference type="PANTHER" id="PTHR11733">
    <property type="entry name" value="ZINC METALLOPROTEASE FAMILY M13 NEPRILYSIN-RELATED"/>
    <property type="match status" value="1"/>
</dbReference>
<dbReference type="Pfam" id="PF01431">
    <property type="entry name" value="Peptidase_M13"/>
    <property type="match status" value="1"/>
</dbReference>
<feature type="chain" id="PRO_5037081212" evidence="1">
    <location>
        <begin position="18"/>
        <end position="624"/>
    </location>
</feature>
<dbReference type="Gene3D" id="1.10.1380.10">
    <property type="entry name" value="Neutral endopeptidase , domain2"/>
    <property type="match status" value="1"/>
</dbReference>
<dbReference type="GO" id="GO:0006508">
    <property type="term" value="P:proteolysis"/>
    <property type="evidence" value="ECO:0007669"/>
    <property type="project" value="InterPro"/>
</dbReference>
<keyword evidence="1" id="KW-0732">Signal</keyword>
<proteinExistence type="predicted"/>
<dbReference type="InterPro" id="IPR000718">
    <property type="entry name" value="Peptidase_M13"/>
</dbReference>
<evidence type="ECO:0000256" key="1">
    <source>
        <dbReference type="SAM" id="SignalP"/>
    </source>
</evidence>
<reference evidence="4" key="1">
    <citation type="submission" date="2022-11" db="UniProtKB">
        <authorList>
            <consortium name="WormBaseParasite"/>
        </authorList>
    </citation>
    <scope>IDENTIFICATION</scope>
</reference>
<sequence>MHLIFILTNLLSVFLESRDSFSVESLTSLAFVDDENVCGNFQDFACRNFKFDQQVAQNGQQEARYLFRQFFYANLKMKKNKNIDSSMLDFLESCNKTRYDDTLKLFFFETSKIWRKNFTDIQLMARLHRKLGHGSIFEIKVQRSDRFGNFLHILSPRDTVSLNLDRNLVEKFIFHVFNLSNCLSNLRPNREWQKFLDFAREIHQKSHDDQLFLLRGYHLENLNNRSRHLFEEYFSTLVDNPKRWRFANSSFMIEKNFHSQIQRFFLNYDPKIVLAYNLYNFYVNFFLLDTCQDLMEKIFPAKIVRFLFTEMYIMAKFQYDAQVLFHSMKLSWKSHAIGSGILERDVLNLLDNVTLDDPFPRWVLNSKIFQKYESITFDKSKNFVANLINLSSTNQKIELIKFVNPKVDYEPDQRDINFEPGATINQFREISLNLGSCLPPFFDPDQPLPLKFGLLGSLIGHELGHVIIEASSMINNSENCVQDHVTKFHEANGVSESRKFNHHETLADILGAQLAFTAYKIATHVTENDNFSRMINDDRDENFLDRLFFLSYGRIFCESKNFELEKLKNEDHENQKHGFFRARLNISMSNNLNFYKTFKCSRKPLVHRLCNLRKILDEMNGKRK</sequence>
<dbReference type="InterPro" id="IPR042089">
    <property type="entry name" value="Peptidase_M13_dom_2"/>
</dbReference>
<evidence type="ECO:0000313" key="3">
    <source>
        <dbReference type="Proteomes" id="UP000887565"/>
    </source>
</evidence>
<keyword evidence="3" id="KW-1185">Reference proteome</keyword>
<evidence type="ECO:0000259" key="2">
    <source>
        <dbReference type="Pfam" id="PF01431"/>
    </source>
</evidence>
<feature type="signal peptide" evidence="1">
    <location>
        <begin position="1"/>
        <end position="17"/>
    </location>
</feature>
<name>A0A915KED0_ROMCU</name>
<dbReference type="SUPFAM" id="SSF55486">
    <property type="entry name" value="Metalloproteases ('zincins'), catalytic domain"/>
    <property type="match status" value="1"/>
</dbReference>
<dbReference type="PANTHER" id="PTHR11733:SF222">
    <property type="entry name" value="IP12942P"/>
    <property type="match status" value="1"/>
</dbReference>
<dbReference type="Gene3D" id="3.40.390.10">
    <property type="entry name" value="Collagenase (Catalytic Domain)"/>
    <property type="match status" value="1"/>
</dbReference>
<accession>A0A915KED0</accession>
<feature type="domain" description="Peptidase M13 C-terminal" evidence="2">
    <location>
        <begin position="429"/>
        <end position="603"/>
    </location>
</feature>
<dbReference type="GO" id="GO:0005886">
    <property type="term" value="C:plasma membrane"/>
    <property type="evidence" value="ECO:0007669"/>
    <property type="project" value="TreeGrafter"/>
</dbReference>
<dbReference type="WBParaSite" id="nRc.2.0.1.t36745-RA">
    <property type="protein sequence ID" value="nRc.2.0.1.t36745-RA"/>
    <property type="gene ID" value="nRc.2.0.1.g36745"/>
</dbReference>
<evidence type="ECO:0000313" key="4">
    <source>
        <dbReference type="WBParaSite" id="nRc.2.0.1.t36745-RA"/>
    </source>
</evidence>
<dbReference type="InterPro" id="IPR024079">
    <property type="entry name" value="MetalloPept_cat_dom_sf"/>
</dbReference>
<organism evidence="3 4">
    <name type="scientific">Romanomermis culicivorax</name>
    <name type="common">Nematode worm</name>
    <dbReference type="NCBI Taxonomy" id="13658"/>
    <lineage>
        <taxon>Eukaryota</taxon>
        <taxon>Metazoa</taxon>
        <taxon>Ecdysozoa</taxon>
        <taxon>Nematoda</taxon>
        <taxon>Enoplea</taxon>
        <taxon>Dorylaimia</taxon>
        <taxon>Mermithida</taxon>
        <taxon>Mermithoidea</taxon>
        <taxon>Mermithidae</taxon>
        <taxon>Romanomermis</taxon>
    </lineage>
</organism>
<dbReference type="Proteomes" id="UP000887565">
    <property type="component" value="Unplaced"/>
</dbReference>
<dbReference type="AlphaFoldDB" id="A0A915KED0"/>